<sequence>MVTVRFFASIKEKVGLESIDIPVNGPASIRDILNRVADETSVDKAILMPGGFLYALNQQMESLDTPVNDGDEIAVLPPLSGGF</sequence>
<dbReference type="PANTHER" id="PTHR33359:SF1">
    <property type="entry name" value="MOLYBDOPTERIN SYNTHASE SULFUR CARRIER SUBUNIT"/>
    <property type="match status" value="1"/>
</dbReference>
<evidence type="ECO:0000313" key="2">
    <source>
        <dbReference type="EMBL" id="VAX18964.1"/>
    </source>
</evidence>
<keyword evidence="1" id="KW-0547">Nucleotide-binding</keyword>
<dbReference type="InterPro" id="IPR003749">
    <property type="entry name" value="ThiS/MoaD-like"/>
</dbReference>
<dbReference type="EMBL" id="UOGC01000082">
    <property type="protein sequence ID" value="VAX18964.1"/>
    <property type="molecule type" value="Genomic_DNA"/>
</dbReference>
<dbReference type="InterPro" id="IPR044672">
    <property type="entry name" value="MOCS2A"/>
</dbReference>
<dbReference type="SUPFAM" id="SSF54285">
    <property type="entry name" value="MoaD/ThiS"/>
    <property type="match status" value="1"/>
</dbReference>
<dbReference type="Gene3D" id="3.10.20.30">
    <property type="match status" value="1"/>
</dbReference>
<dbReference type="GO" id="GO:0006777">
    <property type="term" value="P:Mo-molybdopterin cofactor biosynthetic process"/>
    <property type="evidence" value="ECO:0007669"/>
    <property type="project" value="InterPro"/>
</dbReference>
<gene>
    <name evidence="2" type="ORF">MNBD_NITROSPINAE01-1960</name>
</gene>
<organism evidence="2">
    <name type="scientific">hydrothermal vent metagenome</name>
    <dbReference type="NCBI Taxonomy" id="652676"/>
    <lineage>
        <taxon>unclassified sequences</taxon>
        <taxon>metagenomes</taxon>
        <taxon>ecological metagenomes</taxon>
    </lineage>
</organism>
<dbReference type="PANTHER" id="PTHR33359">
    <property type="entry name" value="MOLYBDOPTERIN SYNTHASE SULFUR CARRIER SUBUNIT"/>
    <property type="match status" value="1"/>
</dbReference>
<reference evidence="2" key="1">
    <citation type="submission" date="2018-06" db="EMBL/GenBank/DDBJ databases">
        <authorList>
            <person name="Zhirakovskaya E."/>
        </authorList>
    </citation>
    <scope>NUCLEOTIDE SEQUENCE</scope>
</reference>
<evidence type="ECO:0008006" key="3">
    <source>
        <dbReference type="Google" id="ProtNLM"/>
    </source>
</evidence>
<protein>
    <recommendedName>
        <fullName evidence="3">Molybdopterin synthase sulfur carrier subunit</fullName>
    </recommendedName>
</protein>
<dbReference type="GO" id="GO:1990133">
    <property type="term" value="C:molybdopterin adenylyltransferase complex"/>
    <property type="evidence" value="ECO:0007669"/>
    <property type="project" value="TreeGrafter"/>
</dbReference>
<dbReference type="CDD" id="cd00754">
    <property type="entry name" value="Ubl_MoaD"/>
    <property type="match status" value="1"/>
</dbReference>
<proteinExistence type="predicted"/>
<evidence type="ECO:0000256" key="1">
    <source>
        <dbReference type="ARBA" id="ARBA00022741"/>
    </source>
</evidence>
<accession>A0A3B1C4K2</accession>
<dbReference type="Pfam" id="PF02597">
    <property type="entry name" value="ThiS"/>
    <property type="match status" value="1"/>
</dbReference>
<dbReference type="InterPro" id="IPR012675">
    <property type="entry name" value="Beta-grasp_dom_sf"/>
</dbReference>
<dbReference type="AlphaFoldDB" id="A0A3B1C4K2"/>
<dbReference type="GO" id="GO:0000166">
    <property type="term" value="F:nucleotide binding"/>
    <property type="evidence" value="ECO:0007669"/>
    <property type="project" value="UniProtKB-KW"/>
</dbReference>
<dbReference type="InterPro" id="IPR016155">
    <property type="entry name" value="Mopterin_synth/thiamin_S_b"/>
</dbReference>
<name>A0A3B1C4K2_9ZZZZ</name>